<dbReference type="Gene3D" id="1.10.10.60">
    <property type="entry name" value="Homeodomain-like"/>
    <property type="match status" value="1"/>
</dbReference>
<comment type="caution">
    <text evidence="2">The sequence shown here is derived from an EMBL/GenBank/DDBJ whole genome shotgun (WGS) entry which is preliminary data.</text>
</comment>
<evidence type="ECO:0008006" key="4">
    <source>
        <dbReference type="Google" id="ProtNLM"/>
    </source>
</evidence>
<dbReference type="SUPFAM" id="SSF46689">
    <property type="entry name" value="Homeodomain-like"/>
    <property type="match status" value="1"/>
</dbReference>
<feature type="region of interest" description="Disordered" evidence="1">
    <location>
        <begin position="1"/>
        <end position="36"/>
    </location>
</feature>
<feature type="compositionally biased region" description="Basic and acidic residues" evidence="1">
    <location>
        <begin position="19"/>
        <end position="29"/>
    </location>
</feature>
<dbReference type="Proteomes" id="UP000247409">
    <property type="component" value="Unassembled WGS sequence"/>
</dbReference>
<sequence>MDEINSAINGATPAAAHAARNDQSTEGRALKSSSKPLQNKRKGLIVSDRIEALKLLGFNSISTRSCPLYNPATRSAWTKKDVAAEYGIAQSTLSGWLKHADKIFAADQAGTQAIKRSRIATGDFPAFAKALVSYMNDVILYLTRESPFREGVMKERALQIRDQMVTRLWWQAVNAMKV</sequence>
<proteinExistence type="predicted"/>
<dbReference type="EMBL" id="NBIV01000189">
    <property type="protein sequence ID" value="PXF41856.1"/>
    <property type="molecule type" value="Genomic_DNA"/>
</dbReference>
<reference evidence="2 3" key="1">
    <citation type="journal article" date="2018" name="Mol. Biol. Evol.">
        <title>Analysis of the draft genome of the red seaweed Gracilariopsis chorda provides insights into genome size evolution in Rhodophyta.</title>
        <authorList>
            <person name="Lee J."/>
            <person name="Yang E.C."/>
            <person name="Graf L."/>
            <person name="Yang J.H."/>
            <person name="Qiu H."/>
            <person name="Zel Zion U."/>
            <person name="Chan C.X."/>
            <person name="Stephens T.G."/>
            <person name="Weber A.P.M."/>
            <person name="Boo G.H."/>
            <person name="Boo S.M."/>
            <person name="Kim K.M."/>
            <person name="Shin Y."/>
            <person name="Jung M."/>
            <person name="Lee S.J."/>
            <person name="Yim H.S."/>
            <person name="Lee J.H."/>
            <person name="Bhattacharya D."/>
            <person name="Yoon H.S."/>
        </authorList>
    </citation>
    <scope>NUCLEOTIDE SEQUENCE [LARGE SCALE GENOMIC DNA]</scope>
    <source>
        <strain evidence="2 3">SKKU-2015</strain>
        <tissue evidence="2">Whole body</tissue>
    </source>
</reference>
<protein>
    <recommendedName>
        <fullName evidence="4">HTH psq-type domain-containing protein</fullName>
    </recommendedName>
</protein>
<organism evidence="2 3">
    <name type="scientific">Gracilariopsis chorda</name>
    <dbReference type="NCBI Taxonomy" id="448386"/>
    <lineage>
        <taxon>Eukaryota</taxon>
        <taxon>Rhodophyta</taxon>
        <taxon>Florideophyceae</taxon>
        <taxon>Rhodymeniophycidae</taxon>
        <taxon>Gracilariales</taxon>
        <taxon>Gracilariaceae</taxon>
        <taxon>Gracilariopsis</taxon>
    </lineage>
</organism>
<dbReference type="AlphaFoldDB" id="A0A2V3IIE1"/>
<keyword evidence="3" id="KW-1185">Reference proteome</keyword>
<name>A0A2V3IIE1_9FLOR</name>
<accession>A0A2V3IIE1</accession>
<evidence type="ECO:0000313" key="2">
    <source>
        <dbReference type="EMBL" id="PXF41856.1"/>
    </source>
</evidence>
<evidence type="ECO:0000313" key="3">
    <source>
        <dbReference type="Proteomes" id="UP000247409"/>
    </source>
</evidence>
<gene>
    <name evidence="2" type="ORF">BWQ96_08416</name>
</gene>
<evidence type="ECO:0000256" key="1">
    <source>
        <dbReference type="SAM" id="MobiDB-lite"/>
    </source>
</evidence>
<dbReference type="InterPro" id="IPR009057">
    <property type="entry name" value="Homeodomain-like_sf"/>
</dbReference>